<feature type="compositionally biased region" description="Polar residues" evidence="2">
    <location>
        <begin position="56"/>
        <end position="68"/>
    </location>
</feature>
<dbReference type="GO" id="GO:0005826">
    <property type="term" value="C:actomyosin contractile ring"/>
    <property type="evidence" value="ECO:0007669"/>
    <property type="project" value="TreeGrafter"/>
</dbReference>
<dbReference type="GO" id="GO:0000915">
    <property type="term" value="P:actomyosin contractile ring assembly"/>
    <property type="evidence" value="ECO:0007669"/>
    <property type="project" value="TreeGrafter"/>
</dbReference>
<dbReference type="InterPro" id="IPR001849">
    <property type="entry name" value="PH_domain"/>
</dbReference>
<sequence>MDSSFTEHILERARERQKKLQQLNPTKQRTPPRVPKTVDIQTEPLSPNTGKHDQRTSACNTENTTTESPKAVNSEDNIRVEVEIQESDSSDKEDGPSENQDNSAPGLREHAKHKLKKLGRLYAGGEDADISSPIYRTEENFLMESKPENNKTTNYLKPNSKRGLSKLADLAQDMKEWEDDTNNVKINKTEHKTPTRKWKGRAPQPPTQEIAQNAPTNKNLNNHMEEETTVIRKAVSPQKKEIKSINAHSNSEKTLELDQGVLKTLESQGFTRTTSNSRLIYNYNNKIATEKNNGGKKMSKSSNETDIKEEKEEETVKEPPKSVIVTKKFSPLEVKKEENKVTPRSPKKNIQTAIASKTAMFESSPSKLNNDPALMSLAERKALFEKNKGAALIPKAAFAMPIPISNKENKANADPVSTPKTTKWNVKQTPKKDETNEKLTNLHANNQILRNKEVNQINESSGIASKIAALINNKNTISQEQISNGIKEQRQKDMDVLFNRFNRNKEVSQGVTNLDKKNNSEAENKTPVKVSSSVEANKPDTPDRRSGEKRSKKNDSPHVSAVLEDVKRVKVNEPKEGRLYPSLSDIETANETETERAKSSCDNSEEESFCSSDGDINTSFGRDILQAVCKAQTPQKRPIIEEESTGSEVSDILDDMDDYLDEAMANENYNCSNGPTPPKLGKTAPQENEGKISRPSNSFHYKSFTPNSQNTSPLKTPAKKVATPRKSSDLPAYVVDGDNVLPLTHTVSFYRRQQTPVKTPIRQISRQPLIDEESEEISHNPEYESVGKKIQELLEEVNKQQMVISQTSQALNLCNSTLEFMGSTEQVEAEKLLLLATHRRQACLYEVQRLKVEGTLRPQDQHAKNIPLEKGSLVISNIVLPMKKEYVRALAAAGGKGHHVVCLIKCGEQVVSTQLTSTVASSSKNPDRDLYIPGNVKLNSIYSDFTLTFEVYCLQAQEEILPHDVKYHINKKGNNKSTPKKAKQESRMVLPPKESPAGPQAVRSSSFALMGYVIFSVQSINKTHWTLNKAPSMSPLEGRVDMEISCDLNVSIEHKGFLTVFEDISGFGAWHRRWYMLKGHVLCYWKYPDDEKKKPPTDSINLKQAITREVGPVSRDICARLHTFLIETERGALPDDKESLTLIRKGDKTIVRHLLSADTKDERIEWCEMFNKALIALKMWGKNT</sequence>
<dbReference type="FunFam" id="2.30.29.30:FF:000111">
    <property type="entry name" value="anillin isoform X1"/>
    <property type="match status" value="1"/>
</dbReference>
<feature type="compositionally biased region" description="Basic and acidic residues" evidence="2">
    <location>
        <begin position="303"/>
        <end position="320"/>
    </location>
</feature>
<feature type="compositionally biased region" description="Polar residues" evidence="2">
    <location>
        <begin position="418"/>
        <end position="428"/>
    </location>
</feature>
<feature type="compositionally biased region" description="Polar residues" evidence="2">
    <location>
        <begin position="39"/>
        <end position="49"/>
    </location>
</feature>
<dbReference type="GO" id="GO:0000281">
    <property type="term" value="P:mitotic cytokinesis"/>
    <property type="evidence" value="ECO:0007669"/>
    <property type="project" value="TreeGrafter"/>
</dbReference>
<dbReference type="SUPFAM" id="SSF50729">
    <property type="entry name" value="PH domain-like"/>
    <property type="match status" value="1"/>
</dbReference>
<dbReference type="InterPro" id="IPR011993">
    <property type="entry name" value="PH-like_dom_sf"/>
</dbReference>
<dbReference type="CDD" id="cd01263">
    <property type="entry name" value="PH_anillin"/>
    <property type="match status" value="1"/>
</dbReference>
<dbReference type="InterPro" id="IPR012966">
    <property type="entry name" value="AHD"/>
</dbReference>
<dbReference type="InterPro" id="IPR037840">
    <property type="entry name" value="PH_Anillin"/>
</dbReference>
<gene>
    <name evidence="4" type="ORF">QE152_g5626</name>
</gene>
<evidence type="ECO:0000256" key="1">
    <source>
        <dbReference type="ARBA" id="ARBA00023054"/>
    </source>
</evidence>
<dbReference type="PANTHER" id="PTHR21538:SF23">
    <property type="entry name" value="ANILLIN"/>
    <property type="match status" value="1"/>
</dbReference>
<evidence type="ECO:0000256" key="2">
    <source>
        <dbReference type="SAM" id="MobiDB-lite"/>
    </source>
</evidence>
<feature type="region of interest" description="Disordered" evidence="2">
    <location>
        <begin position="141"/>
        <end position="160"/>
    </location>
</feature>
<feature type="region of interest" description="Disordered" evidence="2">
    <location>
        <begin position="290"/>
        <end position="320"/>
    </location>
</feature>
<feature type="region of interest" description="Disordered" evidence="2">
    <location>
        <begin position="508"/>
        <end position="616"/>
    </location>
</feature>
<name>A0AAW1MLT9_POPJA</name>
<feature type="compositionally biased region" description="Basic residues" evidence="2">
    <location>
        <begin position="971"/>
        <end position="981"/>
    </location>
</feature>
<proteinExistence type="predicted"/>
<feature type="compositionally biased region" description="Basic and acidic residues" evidence="2">
    <location>
        <begin position="537"/>
        <end position="556"/>
    </location>
</feature>
<feature type="region of interest" description="Disordered" evidence="2">
    <location>
        <begin position="631"/>
        <end position="651"/>
    </location>
</feature>
<keyword evidence="1" id="KW-0175">Coiled coil</keyword>
<dbReference type="EMBL" id="JASPKY010000034">
    <property type="protein sequence ID" value="KAK9747102.1"/>
    <property type="molecule type" value="Genomic_DNA"/>
</dbReference>
<accession>A0AAW1MLT9</accession>
<feature type="compositionally biased region" description="Low complexity" evidence="2">
    <location>
        <begin position="291"/>
        <end position="302"/>
    </location>
</feature>
<feature type="region of interest" description="Disordered" evidence="2">
    <location>
        <begin position="409"/>
        <end position="432"/>
    </location>
</feature>
<dbReference type="PANTHER" id="PTHR21538">
    <property type="entry name" value="ANILLIN/RHOTEKIN RTKN"/>
    <property type="match status" value="1"/>
</dbReference>
<feature type="domain" description="PH" evidence="3">
    <location>
        <begin position="1051"/>
        <end position="1175"/>
    </location>
</feature>
<feature type="compositionally biased region" description="Polar residues" evidence="2">
    <location>
        <begin position="694"/>
        <end position="714"/>
    </location>
</feature>
<reference evidence="4 5" key="1">
    <citation type="journal article" date="2024" name="BMC Genomics">
        <title>De novo assembly and annotation of Popillia japonica's genome with initial clues to its potential as an invasive pest.</title>
        <authorList>
            <person name="Cucini C."/>
            <person name="Boschi S."/>
            <person name="Funari R."/>
            <person name="Cardaioli E."/>
            <person name="Iannotti N."/>
            <person name="Marturano G."/>
            <person name="Paoli F."/>
            <person name="Bruttini M."/>
            <person name="Carapelli A."/>
            <person name="Frati F."/>
            <person name="Nardi F."/>
        </authorList>
    </citation>
    <scope>NUCLEOTIDE SEQUENCE [LARGE SCALE GENOMIC DNA]</scope>
    <source>
        <strain evidence="4">DMR45628</strain>
    </source>
</reference>
<feature type="compositionally biased region" description="Polar residues" evidence="2">
    <location>
        <begin position="207"/>
        <end position="222"/>
    </location>
</feature>
<dbReference type="SMART" id="SM00233">
    <property type="entry name" value="PH"/>
    <property type="match status" value="1"/>
</dbReference>
<evidence type="ECO:0000313" key="5">
    <source>
        <dbReference type="Proteomes" id="UP001458880"/>
    </source>
</evidence>
<evidence type="ECO:0000313" key="4">
    <source>
        <dbReference type="EMBL" id="KAK9747102.1"/>
    </source>
</evidence>
<feature type="compositionally biased region" description="Acidic residues" evidence="2">
    <location>
        <begin position="641"/>
        <end position="651"/>
    </location>
</feature>
<keyword evidence="5" id="KW-1185">Reference proteome</keyword>
<evidence type="ECO:0000259" key="3">
    <source>
        <dbReference type="PROSITE" id="PS50003"/>
    </source>
</evidence>
<dbReference type="Pfam" id="PF08174">
    <property type="entry name" value="Anillin"/>
    <property type="match status" value="1"/>
</dbReference>
<feature type="compositionally biased region" description="Basic and acidic residues" evidence="2">
    <location>
        <begin position="514"/>
        <end position="526"/>
    </location>
</feature>
<feature type="region of interest" description="Disordered" evidence="2">
    <location>
        <begin position="181"/>
        <end position="222"/>
    </location>
</feature>
<feature type="region of interest" description="Disordered" evidence="2">
    <location>
        <begin position="666"/>
        <end position="726"/>
    </location>
</feature>
<feature type="compositionally biased region" description="Polar residues" evidence="2">
    <location>
        <begin position="20"/>
        <end position="29"/>
    </location>
</feature>
<feature type="region of interest" description="Disordered" evidence="2">
    <location>
        <begin position="1"/>
        <end position="112"/>
    </location>
</feature>
<organism evidence="4 5">
    <name type="scientific">Popillia japonica</name>
    <name type="common">Japanese beetle</name>
    <dbReference type="NCBI Taxonomy" id="7064"/>
    <lineage>
        <taxon>Eukaryota</taxon>
        <taxon>Metazoa</taxon>
        <taxon>Ecdysozoa</taxon>
        <taxon>Arthropoda</taxon>
        <taxon>Hexapoda</taxon>
        <taxon>Insecta</taxon>
        <taxon>Pterygota</taxon>
        <taxon>Neoptera</taxon>
        <taxon>Endopterygota</taxon>
        <taxon>Coleoptera</taxon>
        <taxon>Polyphaga</taxon>
        <taxon>Scarabaeiformia</taxon>
        <taxon>Scarabaeidae</taxon>
        <taxon>Rutelinae</taxon>
        <taxon>Popillia</taxon>
    </lineage>
</organism>
<protein>
    <submittedName>
        <fullName evidence="4">PH domain</fullName>
    </submittedName>
</protein>
<dbReference type="Gene3D" id="2.30.29.30">
    <property type="entry name" value="Pleckstrin-homology domain (PH domain)/Phosphotyrosine-binding domain (PTB)"/>
    <property type="match status" value="1"/>
</dbReference>
<dbReference type="PROSITE" id="PS50003">
    <property type="entry name" value="PH_DOMAIN"/>
    <property type="match status" value="1"/>
</dbReference>
<feature type="region of interest" description="Disordered" evidence="2">
    <location>
        <begin position="971"/>
        <end position="1001"/>
    </location>
</feature>
<dbReference type="Pfam" id="PF00169">
    <property type="entry name" value="PH"/>
    <property type="match status" value="1"/>
</dbReference>
<dbReference type="Proteomes" id="UP001458880">
    <property type="component" value="Unassembled WGS sequence"/>
</dbReference>
<feature type="compositionally biased region" description="Basic and acidic residues" evidence="2">
    <location>
        <begin position="564"/>
        <end position="578"/>
    </location>
</feature>
<dbReference type="InterPro" id="IPR051364">
    <property type="entry name" value="Cytokinesis/Rho-signaling"/>
</dbReference>
<dbReference type="GO" id="GO:0031106">
    <property type="term" value="P:septin ring organization"/>
    <property type="evidence" value="ECO:0007669"/>
    <property type="project" value="TreeGrafter"/>
</dbReference>
<dbReference type="AlphaFoldDB" id="A0AAW1MLT9"/>
<comment type="caution">
    <text evidence="4">The sequence shown here is derived from an EMBL/GenBank/DDBJ whole genome shotgun (WGS) entry which is preliminary data.</text>
</comment>